<dbReference type="PROSITE" id="PS51257">
    <property type="entry name" value="PROKAR_LIPOPROTEIN"/>
    <property type="match status" value="1"/>
</dbReference>
<evidence type="ECO:0000313" key="1">
    <source>
        <dbReference type="EMBL" id="MBM9469139.1"/>
    </source>
</evidence>
<protein>
    <submittedName>
        <fullName evidence="1">Uncharacterized protein</fullName>
    </submittedName>
</protein>
<sequence length="298" mass="30638">MDRSTGRRSRRRIRRPALGAVAAVVVGVTAACGVTTPPMVAPPRPPGEVAAEAWDTALAATTTPPLLITEPLSVLDGGGWTDAESKDAWVHGRLVVEDPAGTGTPAPQTIALGGTTRTVGVLSPDATAASVRRGDRCAADCRELVLTDPALVTMRITTILGPTDVPAWQFVAQGTPDLVRLVAIDPAEYLTVPDVTGLPSLWTAEVLAGGTVRVSFPGETPPSGHGCGSDDTASAAETEHVVVVDVIEHADLSWSGAGCAGPGVTRTVDLPLDRPLGDRVLVAAEDGAVIGIDRRADH</sequence>
<dbReference type="Proteomes" id="UP000663792">
    <property type="component" value="Unassembled WGS sequence"/>
</dbReference>
<name>A0A938YJ76_9ACTN</name>
<reference evidence="1" key="1">
    <citation type="submission" date="2021-01" db="EMBL/GenBank/DDBJ databases">
        <title>YIM 132084 draft genome.</title>
        <authorList>
            <person name="An D."/>
        </authorList>
    </citation>
    <scope>NUCLEOTIDE SEQUENCE</scope>
    <source>
        <strain evidence="1">YIM 132084</strain>
    </source>
</reference>
<organism evidence="1 2">
    <name type="scientific">Nakamurella leprariae</name>
    <dbReference type="NCBI Taxonomy" id="2803911"/>
    <lineage>
        <taxon>Bacteria</taxon>
        <taxon>Bacillati</taxon>
        <taxon>Actinomycetota</taxon>
        <taxon>Actinomycetes</taxon>
        <taxon>Nakamurellales</taxon>
        <taxon>Nakamurellaceae</taxon>
        <taxon>Nakamurella</taxon>
    </lineage>
</organism>
<keyword evidence="2" id="KW-1185">Reference proteome</keyword>
<dbReference type="RefSeq" id="WP_205262097.1">
    <property type="nucleotide sequence ID" value="NZ_JAERWK010000023.1"/>
</dbReference>
<comment type="caution">
    <text evidence="1">The sequence shown here is derived from an EMBL/GenBank/DDBJ whole genome shotgun (WGS) entry which is preliminary data.</text>
</comment>
<evidence type="ECO:0000313" key="2">
    <source>
        <dbReference type="Proteomes" id="UP000663792"/>
    </source>
</evidence>
<gene>
    <name evidence="1" type="ORF">JL106_17770</name>
</gene>
<dbReference type="EMBL" id="JAERWK010000023">
    <property type="protein sequence ID" value="MBM9469139.1"/>
    <property type="molecule type" value="Genomic_DNA"/>
</dbReference>
<accession>A0A938YJ76</accession>
<proteinExistence type="predicted"/>
<dbReference type="AlphaFoldDB" id="A0A938YJ76"/>